<dbReference type="CDD" id="cd12371">
    <property type="entry name" value="RRM2_PUF60"/>
    <property type="match status" value="1"/>
</dbReference>
<sequence>MQEQETTAPKTAAPVQAPPVTPAVAHAEVLVAMPVLQQHGEVFVGPGSKREAQLLGLGLTKLSSRRKDDLQLAKRYAMDVSIKQIMLRQQKAHHENQQKQAMYAQALSLMARVYIGSISFEVREEMIKKAFEVYGPIKSINMSWDPTTGHHKGFAFLEFDVPEAALLAQESMNGQLMGGRNLKVGRPSNMPQAQPIIEMVQQDAKKYHRVYVSSVHPDLSETDLKSVFEAFGEVVKCQLARQCASGKGSHRGFGYIEFNNAAAMNEAIAGMNMFDLGGQFLRVGRCITPPEALTYLSPQTQTALPTAAAQAAAAVTAKVMAAEIYFPTVSTFLVIWTERWYAFFRLISLNILSSQILFRKYPMKSRLYLSFVCVNFISFKLNTAQALAAAAKAGELSDAVINEQLNSEDATLASQEGLAIRGNDARHLLMAKLMRTNRSTVLVLRNMVNPEDIDEYLEEEIKEECSKYGDVQEVVIANDQSAGVVKIFVRFIDPKQVDAARAALDKRFFGGNTVSAEIYDQAMFDHNDLSG</sequence>
<evidence type="ECO:0000256" key="6">
    <source>
        <dbReference type="ARBA" id="ARBA00023242"/>
    </source>
</evidence>
<dbReference type="InterPro" id="IPR000504">
    <property type="entry name" value="RRM_dom"/>
</dbReference>
<dbReference type="GO" id="GO:0000380">
    <property type="term" value="P:alternative mRNA splicing, via spliceosome"/>
    <property type="evidence" value="ECO:0007669"/>
    <property type="project" value="TreeGrafter"/>
</dbReference>
<protein>
    <submittedName>
        <fullName evidence="11">Poly(U)-binding-splicing factor PUF60</fullName>
    </submittedName>
</protein>
<dbReference type="EMBL" id="UYYA01003983">
    <property type="protein sequence ID" value="VDM58443.1"/>
    <property type="molecule type" value="Genomic_DNA"/>
</dbReference>
<dbReference type="FunFam" id="3.30.70.330:FF:000382">
    <property type="entry name" value="G-patch domain-containing protein"/>
    <property type="match status" value="1"/>
</dbReference>
<name>A0A0R3PNZ2_ANGCS</name>
<dbReference type="GO" id="GO:0071013">
    <property type="term" value="C:catalytic step 2 spliceosome"/>
    <property type="evidence" value="ECO:0007669"/>
    <property type="project" value="TreeGrafter"/>
</dbReference>
<evidence type="ECO:0000313" key="9">
    <source>
        <dbReference type="EMBL" id="VDM58443.1"/>
    </source>
</evidence>
<organism evidence="11">
    <name type="scientific">Angiostrongylus costaricensis</name>
    <name type="common">Nematode worm</name>
    <dbReference type="NCBI Taxonomy" id="334426"/>
    <lineage>
        <taxon>Eukaryota</taxon>
        <taxon>Metazoa</taxon>
        <taxon>Ecdysozoa</taxon>
        <taxon>Nematoda</taxon>
        <taxon>Chromadorea</taxon>
        <taxon>Rhabditida</taxon>
        <taxon>Rhabditina</taxon>
        <taxon>Rhabditomorpha</taxon>
        <taxon>Strongyloidea</taxon>
        <taxon>Metastrongylidae</taxon>
        <taxon>Angiostrongylus</taxon>
    </lineage>
</organism>
<dbReference type="SMART" id="SM00360">
    <property type="entry name" value="RRM"/>
    <property type="match status" value="3"/>
</dbReference>
<dbReference type="InterPro" id="IPR051974">
    <property type="entry name" value="PUF60_regulator"/>
</dbReference>
<dbReference type="CDD" id="cd12370">
    <property type="entry name" value="RRM1_PUF60"/>
    <property type="match status" value="1"/>
</dbReference>
<dbReference type="NCBIfam" id="TIGR01645">
    <property type="entry name" value="half-pint"/>
    <property type="match status" value="1"/>
</dbReference>
<evidence type="ECO:0000313" key="10">
    <source>
        <dbReference type="Proteomes" id="UP000267027"/>
    </source>
</evidence>
<dbReference type="InterPro" id="IPR012677">
    <property type="entry name" value="Nucleotide-bd_a/b_plait_sf"/>
</dbReference>
<feature type="domain" description="RRM" evidence="8">
    <location>
        <begin position="208"/>
        <end position="288"/>
    </location>
</feature>
<evidence type="ECO:0000313" key="11">
    <source>
        <dbReference type="WBParaSite" id="ACOC_0000685701-mRNA-1"/>
    </source>
</evidence>
<comment type="subcellular location">
    <subcellularLocation>
        <location evidence="1">Nucleus</location>
    </subcellularLocation>
</comment>
<comment type="similarity">
    <text evidence="2">Belongs to the RRM half pint family.</text>
</comment>
<gene>
    <name evidence="9" type="ORF">ACOC_LOCUS6858</name>
</gene>
<keyword evidence="6" id="KW-0539">Nucleus</keyword>
<dbReference type="STRING" id="334426.A0A0R3PNZ2"/>
<dbReference type="AlphaFoldDB" id="A0A0R3PNZ2"/>
<keyword evidence="5" id="KW-0508">mRNA splicing</keyword>
<evidence type="ECO:0000256" key="7">
    <source>
        <dbReference type="PROSITE-ProRule" id="PRU00176"/>
    </source>
</evidence>
<dbReference type="FunFam" id="3.30.70.330:FF:000136">
    <property type="entry name" value="poly(U)-binding-splicing factor PUF60 isoform X1"/>
    <property type="match status" value="1"/>
</dbReference>
<dbReference type="PANTHER" id="PTHR47330">
    <property type="entry name" value="POLY(U)-BINDING-SPLICING FACTOR PUF60-B-RELATED"/>
    <property type="match status" value="1"/>
</dbReference>
<proteinExistence type="inferred from homology"/>
<dbReference type="GO" id="GO:0000381">
    <property type="term" value="P:regulation of alternative mRNA splicing, via spliceosome"/>
    <property type="evidence" value="ECO:0007669"/>
    <property type="project" value="InterPro"/>
</dbReference>
<dbReference type="GO" id="GO:0003723">
    <property type="term" value="F:RNA binding"/>
    <property type="evidence" value="ECO:0007669"/>
    <property type="project" value="UniProtKB-UniRule"/>
</dbReference>
<dbReference type="SMART" id="SM00361">
    <property type="entry name" value="RRM_1"/>
    <property type="match status" value="2"/>
</dbReference>
<evidence type="ECO:0000256" key="5">
    <source>
        <dbReference type="ARBA" id="ARBA00023187"/>
    </source>
</evidence>
<keyword evidence="10" id="KW-1185">Reference proteome</keyword>
<dbReference type="PANTHER" id="PTHR47330:SF1">
    <property type="entry name" value="POLY(U)-BINDING-SPLICING FACTOR PUF60"/>
    <property type="match status" value="1"/>
</dbReference>
<dbReference type="InterPro" id="IPR006532">
    <property type="entry name" value="PUF60-like"/>
</dbReference>
<evidence type="ECO:0000256" key="3">
    <source>
        <dbReference type="ARBA" id="ARBA00022664"/>
    </source>
</evidence>
<evidence type="ECO:0000256" key="2">
    <source>
        <dbReference type="ARBA" id="ARBA00005987"/>
    </source>
</evidence>
<reference evidence="11" key="1">
    <citation type="submission" date="2017-02" db="UniProtKB">
        <authorList>
            <consortium name="WormBaseParasite"/>
        </authorList>
    </citation>
    <scope>IDENTIFICATION</scope>
</reference>
<dbReference type="PROSITE" id="PS50102">
    <property type="entry name" value="RRM"/>
    <property type="match status" value="3"/>
</dbReference>
<dbReference type="Pfam" id="PF00076">
    <property type="entry name" value="RRM_1"/>
    <property type="match status" value="3"/>
</dbReference>
<dbReference type="InterPro" id="IPR035979">
    <property type="entry name" value="RBD_domain_sf"/>
</dbReference>
<dbReference type="Gene3D" id="3.30.70.330">
    <property type="match status" value="3"/>
</dbReference>
<feature type="domain" description="RRM" evidence="8">
    <location>
        <begin position="111"/>
        <end position="189"/>
    </location>
</feature>
<feature type="domain" description="RRM" evidence="8">
    <location>
        <begin position="440"/>
        <end position="521"/>
    </location>
</feature>
<dbReference type="OMA" id="VHTHKGY"/>
<keyword evidence="3" id="KW-0507">mRNA processing</keyword>
<dbReference type="GO" id="GO:0006376">
    <property type="term" value="P:mRNA splice site recognition"/>
    <property type="evidence" value="ECO:0007669"/>
    <property type="project" value="TreeGrafter"/>
</dbReference>
<dbReference type="InterPro" id="IPR034211">
    <property type="entry name" value="PUF60_RRM2"/>
</dbReference>
<dbReference type="InterPro" id="IPR003954">
    <property type="entry name" value="RRM_euk-type"/>
</dbReference>
<evidence type="ECO:0000256" key="4">
    <source>
        <dbReference type="ARBA" id="ARBA00022884"/>
    </source>
</evidence>
<evidence type="ECO:0000256" key="1">
    <source>
        <dbReference type="ARBA" id="ARBA00004123"/>
    </source>
</evidence>
<keyword evidence="4 7" id="KW-0694">RNA-binding</keyword>
<dbReference type="Proteomes" id="UP000267027">
    <property type="component" value="Unassembled WGS sequence"/>
</dbReference>
<accession>A0A0R3PNZ2</accession>
<evidence type="ECO:0000259" key="8">
    <source>
        <dbReference type="PROSITE" id="PS50102"/>
    </source>
</evidence>
<dbReference type="OrthoDB" id="20943at2759"/>
<dbReference type="WBParaSite" id="ACOC_0000685701-mRNA-1">
    <property type="protein sequence ID" value="ACOC_0000685701-mRNA-1"/>
    <property type="gene ID" value="ACOC_0000685701"/>
</dbReference>
<reference evidence="9 10" key="2">
    <citation type="submission" date="2018-11" db="EMBL/GenBank/DDBJ databases">
        <authorList>
            <consortium name="Pathogen Informatics"/>
        </authorList>
    </citation>
    <scope>NUCLEOTIDE SEQUENCE [LARGE SCALE GENOMIC DNA]</scope>
    <source>
        <strain evidence="9 10">Costa Rica</strain>
    </source>
</reference>
<dbReference type="GO" id="GO:0071011">
    <property type="term" value="C:precatalytic spliceosome"/>
    <property type="evidence" value="ECO:0007669"/>
    <property type="project" value="TreeGrafter"/>
</dbReference>
<dbReference type="SUPFAM" id="SSF54928">
    <property type="entry name" value="RNA-binding domain, RBD"/>
    <property type="match status" value="3"/>
</dbReference>
<dbReference type="InterPro" id="IPR034209">
    <property type="entry name" value="PUF60_RRM1"/>
</dbReference>